<gene>
    <name evidence="9" type="ORF">CCGE525_03735</name>
</gene>
<reference evidence="9 10" key="1">
    <citation type="submission" date="2018-10" db="EMBL/GenBank/DDBJ databases">
        <title>Rhizobium etli, R. leguminosarum and a new Rhizobium genospecies from Phaseolus dumosus.</title>
        <authorList>
            <person name="Ramirez-Puebla S.T."/>
            <person name="Rogel-Hernandez M.A."/>
            <person name="Guerrero G."/>
            <person name="Ormeno-Orrillo E."/>
            <person name="Martinez-Romero J.C."/>
            <person name="Negrete-Yankelevich S."/>
            <person name="Martinez-Romero E."/>
        </authorList>
    </citation>
    <scope>NUCLEOTIDE SEQUENCE [LARGE SCALE GENOMIC DNA]</scope>
    <source>
        <strain evidence="9 10">CCGE525</strain>
    </source>
</reference>
<dbReference type="KEGG" id="rjg:CCGE525_03735"/>
<proteinExistence type="inferred from homology"/>
<dbReference type="SUPFAM" id="SSF53850">
    <property type="entry name" value="Periplasmic binding protein-like II"/>
    <property type="match status" value="1"/>
</dbReference>
<dbReference type="Gene3D" id="1.10.10.10">
    <property type="entry name" value="Winged helix-like DNA-binding domain superfamily/Winged helix DNA-binding domain"/>
    <property type="match status" value="1"/>
</dbReference>
<dbReference type="Pfam" id="PF03466">
    <property type="entry name" value="LysR_substrate"/>
    <property type="match status" value="1"/>
</dbReference>
<dbReference type="EMBL" id="CP032694">
    <property type="protein sequence ID" value="AYG58023.1"/>
    <property type="molecule type" value="Genomic_DNA"/>
</dbReference>
<evidence type="ECO:0000256" key="5">
    <source>
        <dbReference type="ARBA" id="ARBA00054626"/>
    </source>
</evidence>
<name>A0A387FI44_9HYPH</name>
<dbReference type="PANTHER" id="PTHR30126:SF39">
    <property type="entry name" value="HTH-TYPE TRANSCRIPTIONAL REGULATOR CYSL"/>
    <property type="match status" value="1"/>
</dbReference>
<dbReference type="RefSeq" id="WP_120703108.1">
    <property type="nucleotide sequence ID" value="NZ_CP032694.1"/>
</dbReference>
<keyword evidence="3" id="KW-0238">DNA-binding</keyword>
<keyword evidence="4" id="KW-0804">Transcription</keyword>
<dbReference type="Pfam" id="PF00126">
    <property type="entry name" value="HTH_1"/>
    <property type="match status" value="1"/>
</dbReference>
<evidence type="ECO:0000313" key="9">
    <source>
        <dbReference type="EMBL" id="AYG58023.1"/>
    </source>
</evidence>
<evidence type="ECO:0000256" key="6">
    <source>
        <dbReference type="ARBA" id="ARBA00067332"/>
    </source>
</evidence>
<evidence type="ECO:0000256" key="4">
    <source>
        <dbReference type="ARBA" id="ARBA00023163"/>
    </source>
</evidence>
<dbReference type="PRINTS" id="PR00039">
    <property type="entry name" value="HTHLYSR"/>
</dbReference>
<dbReference type="FunFam" id="1.10.10.10:FF:000001">
    <property type="entry name" value="LysR family transcriptional regulator"/>
    <property type="match status" value="1"/>
</dbReference>
<accession>A0A387FI44</accession>
<dbReference type="GO" id="GO:0003700">
    <property type="term" value="F:DNA-binding transcription factor activity"/>
    <property type="evidence" value="ECO:0007669"/>
    <property type="project" value="InterPro"/>
</dbReference>
<evidence type="ECO:0000256" key="7">
    <source>
        <dbReference type="ARBA" id="ARBA00083243"/>
    </source>
</evidence>
<evidence type="ECO:0000256" key="2">
    <source>
        <dbReference type="ARBA" id="ARBA00023015"/>
    </source>
</evidence>
<keyword evidence="2" id="KW-0805">Transcription regulation</keyword>
<evidence type="ECO:0000256" key="3">
    <source>
        <dbReference type="ARBA" id="ARBA00023125"/>
    </source>
</evidence>
<dbReference type="OrthoDB" id="9815174at2"/>
<dbReference type="AlphaFoldDB" id="A0A387FI44"/>
<evidence type="ECO:0000259" key="8">
    <source>
        <dbReference type="PROSITE" id="PS50931"/>
    </source>
</evidence>
<dbReference type="InterPro" id="IPR000847">
    <property type="entry name" value="LysR_HTH_N"/>
</dbReference>
<evidence type="ECO:0000313" key="10">
    <source>
        <dbReference type="Proteomes" id="UP000282195"/>
    </source>
</evidence>
<feature type="domain" description="HTH lysR-type" evidence="8">
    <location>
        <begin position="1"/>
        <end position="58"/>
    </location>
</feature>
<dbReference type="GO" id="GO:0000976">
    <property type="term" value="F:transcription cis-regulatory region binding"/>
    <property type="evidence" value="ECO:0007669"/>
    <property type="project" value="TreeGrafter"/>
</dbReference>
<keyword evidence="10" id="KW-1185">Reference proteome</keyword>
<protein>
    <recommendedName>
        <fullName evidence="6">HTH-type transcriptional regulator TtuA</fullName>
    </recommendedName>
    <alternativeName>
        <fullName evidence="7">Tartrate utilization transcriptional regulator</fullName>
    </alternativeName>
</protein>
<sequence>MNIHDLEAFVAVVETGSIVAASARINLTQPGITRRVQNLEDSLGIALLDRQSKPLKPTAAGREAYEHGRRVLRSLDDLKAGVSPGGTIGGEFRLGIMPYLSEAALSLPLDRLRSQFPQLTLRIVSGWSPQLVDQVAHSQLDAAAVCLPEGIRPPEDVVADNLGTHGVLLVASPPLDVPKTPKLNELSTFPWIMNQTGCGFRAFIHHRFEIERLPFNVGVEAMSADLRMSLVARGLGIGIVTPAALAGSRWRDAVEIIDTPDFRPKVISWVLHRPPAGRLARPIAAFSEGLAETLKAEMPFLTT</sequence>
<dbReference type="PROSITE" id="PS50931">
    <property type="entry name" value="HTH_LYSR"/>
    <property type="match status" value="1"/>
</dbReference>
<dbReference type="Proteomes" id="UP000282195">
    <property type="component" value="Chromosome"/>
</dbReference>
<dbReference type="InterPro" id="IPR036388">
    <property type="entry name" value="WH-like_DNA-bd_sf"/>
</dbReference>
<dbReference type="InterPro" id="IPR005119">
    <property type="entry name" value="LysR_subst-bd"/>
</dbReference>
<comment type="function">
    <text evidence="5">Transcriptional regulator of the ttuABCDE tartrate utilization operon.</text>
</comment>
<dbReference type="CDD" id="cd05466">
    <property type="entry name" value="PBP2_LTTR_substrate"/>
    <property type="match status" value="1"/>
</dbReference>
<organism evidence="9 10">
    <name type="scientific">Rhizobium jaguaris</name>
    <dbReference type="NCBI Taxonomy" id="1312183"/>
    <lineage>
        <taxon>Bacteria</taxon>
        <taxon>Pseudomonadati</taxon>
        <taxon>Pseudomonadota</taxon>
        <taxon>Alphaproteobacteria</taxon>
        <taxon>Hyphomicrobiales</taxon>
        <taxon>Rhizobiaceae</taxon>
        <taxon>Rhizobium/Agrobacterium group</taxon>
        <taxon>Rhizobium</taxon>
    </lineage>
</organism>
<dbReference type="InterPro" id="IPR036390">
    <property type="entry name" value="WH_DNA-bd_sf"/>
</dbReference>
<dbReference type="SUPFAM" id="SSF46785">
    <property type="entry name" value="Winged helix' DNA-binding domain"/>
    <property type="match status" value="1"/>
</dbReference>
<comment type="similarity">
    <text evidence="1">Belongs to the LysR transcriptional regulatory family.</text>
</comment>
<dbReference type="PANTHER" id="PTHR30126">
    <property type="entry name" value="HTH-TYPE TRANSCRIPTIONAL REGULATOR"/>
    <property type="match status" value="1"/>
</dbReference>
<dbReference type="Gene3D" id="3.40.190.10">
    <property type="entry name" value="Periplasmic binding protein-like II"/>
    <property type="match status" value="2"/>
</dbReference>
<evidence type="ECO:0000256" key="1">
    <source>
        <dbReference type="ARBA" id="ARBA00009437"/>
    </source>
</evidence>